<keyword evidence="2" id="KW-0732">Signal</keyword>
<evidence type="ECO:0000256" key="2">
    <source>
        <dbReference type="SAM" id="SignalP"/>
    </source>
</evidence>
<evidence type="ECO:0000256" key="1">
    <source>
        <dbReference type="SAM" id="MobiDB-lite"/>
    </source>
</evidence>
<proteinExistence type="predicted"/>
<reference evidence="3 4" key="1">
    <citation type="submission" date="2019-12" db="EMBL/GenBank/DDBJ databases">
        <authorList>
            <person name="Huq M.A."/>
        </authorList>
    </citation>
    <scope>NUCLEOTIDE SEQUENCE [LARGE SCALE GENOMIC DNA]</scope>
    <source>
        <strain evidence="3 4">MAH-25</strain>
    </source>
</reference>
<feature type="signal peptide" evidence="2">
    <location>
        <begin position="1"/>
        <end position="26"/>
    </location>
</feature>
<organism evidence="3 4">
    <name type="scientific">Ramlibacter pinisoli</name>
    <dbReference type="NCBI Taxonomy" id="2682844"/>
    <lineage>
        <taxon>Bacteria</taxon>
        <taxon>Pseudomonadati</taxon>
        <taxon>Pseudomonadota</taxon>
        <taxon>Betaproteobacteria</taxon>
        <taxon>Burkholderiales</taxon>
        <taxon>Comamonadaceae</taxon>
        <taxon>Ramlibacter</taxon>
    </lineage>
</organism>
<feature type="region of interest" description="Disordered" evidence="1">
    <location>
        <begin position="35"/>
        <end position="91"/>
    </location>
</feature>
<dbReference type="EMBL" id="WSEL01000009">
    <property type="protein sequence ID" value="MVQ31132.1"/>
    <property type="molecule type" value="Genomic_DNA"/>
</dbReference>
<sequence length="91" mass="10053">MSESTFDCWCRTVAPLAAAASLLVLAGAASGQTRQADERQAGRQANQAAKHEARTTKIDCRQENQKSNAECRQDKRDTKQGGRQAKRDIKY</sequence>
<feature type="chain" id="PRO_5026892592" evidence="2">
    <location>
        <begin position="27"/>
        <end position="91"/>
    </location>
</feature>
<dbReference type="AlphaFoldDB" id="A0A6N8IWU6"/>
<name>A0A6N8IWU6_9BURK</name>
<gene>
    <name evidence="3" type="ORF">GON04_16860</name>
</gene>
<dbReference type="Proteomes" id="UP000469385">
    <property type="component" value="Unassembled WGS sequence"/>
</dbReference>
<comment type="caution">
    <text evidence="3">The sequence shown here is derived from an EMBL/GenBank/DDBJ whole genome shotgun (WGS) entry which is preliminary data.</text>
</comment>
<feature type="compositionally biased region" description="Basic and acidic residues" evidence="1">
    <location>
        <begin position="49"/>
        <end position="91"/>
    </location>
</feature>
<accession>A0A6N8IWU6</accession>
<keyword evidence="4" id="KW-1185">Reference proteome</keyword>
<evidence type="ECO:0000313" key="3">
    <source>
        <dbReference type="EMBL" id="MVQ31132.1"/>
    </source>
</evidence>
<dbReference type="RefSeq" id="WP_157399221.1">
    <property type="nucleotide sequence ID" value="NZ_WSEL01000009.1"/>
</dbReference>
<evidence type="ECO:0000313" key="4">
    <source>
        <dbReference type="Proteomes" id="UP000469385"/>
    </source>
</evidence>
<protein>
    <submittedName>
        <fullName evidence="3">Uncharacterized protein</fullName>
    </submittedName>
</protein>